<dbReference type="InterPro" id="IPR006261">
    <property type="entry name" value="dGTPase"/>
</dbReference>
<name>A0A285TGT6_9PROT</name>
<dbReference type="Gene3D" id="1.10.3410.10">
    <property type="entry name" value="putative deoxyguanosinetriphosphate triphosphohydrolase like domain"/>
    <property type="match status" value="1"/>
</dbReference>
<dbReference type="SUPFAM" id="SSF109604">
    <property type="entry name" value="HD-domain/PDEase-like"/>
    <property type="match status" value="1"/>
</dbReference>
<dbReference type="Gene3D" id="1.10.3550.10">
    <property type="entry name" value="eoxyguanosinetriphosphate triphosphohydrolase domain-like"/>
    <property type="match status" value="1"/>
</dbReference>
<dbReference type="Proteomes" id="UP000219068">
    <property type="component" value="Unassembled WGS sequence"/>
</dbReference>
<evidence type="ECO:0000259" key="2">
    <source>
        <dbReference type="SMART" id="SM00471"/>
    </source>
</evidence>
<dbReference type="InterPro" id="IPR027432">
    <property type="entry name" value="dGTP_triphosphohydrolase_C"/>
</dbReference>
<reference evidence="3 4" key="1">
    <citation type="submission" date="2017-08" db="EMBL/GenBank/DDBJ databases">
        <authorList>
            <person name="de Groot N.N."/>
        </authorList>
    </citation>
    <scope>NUCLEOTIDE SEQUENCE [LARGE SCALE GENOMIC DNA]</scope>
    <source>
        <strain evidence="3 4">USBA 78</strain>
    </source>
</reference>
<keyword evidence="1" id="KW-0378">Hydrolase</keyword>
<organism evidence="3 4">
    <name type="scientific">Thalassospira xiamenensis</name>
    <dbReference type="NCBI Taxonomy" id="220697"/>
    <lineage>
        <taxon>Bacteria</taxon>
        <taxon>Pseudomonadati</taxon>
        <taxon>Pseudomonadota</taxon>
        <taxon>Alphaproteobacteria</taxon>
        <taxon>Rhodospirillales</taxon>
        <taxon>Thalassospiraceae</taxon>
        <taxon>Thalassospira</taxon>
    </lineage>
</organism>
<dbReference type="Gene3D" id="1.10.3210.10">
    <property type="entry name" value="Hypothetical protein af1432"/>
    <property type="match status" value="1"/>
</dbReference>
<sequence>MVVFLECGENALACLAEESFMDWVSLLSDRRLQGSGASFTHESRNPFETDGDRIAFSMEWRRASGKTQVHEPDMAGLPVRTRGTHSLEVSRVGRSLGQNVAGTILARHNLLDTVSLDALPSIISSAGLAHDLGNPPFGHAGEWAIARFFSRNQELLSKIPGRLRAEFANIDGNAQGFRILTKTAGWRKTGGLQLTSATLATMAKYPFSAEYCPKPWGKRKYGFYGSESNLFAEMAANVGLEEILPLRWCRHPLVHLLEAADDLCYSVVDTVDAALVGDLSHIEAIELLMPLLPDGESSYRHLTDPMSRLEYLQSKAIGRLVKDSSEAFLDQEQSILQGTFPGDILMSLPVASQLELIGRVANEKIYNSPNRKIREECGDEVIVTLLTALCEAHMERERTGRPIPSGQAGDVLRLVYDGQELHKLGDNRYQWVRSVIDRVMSMTDAQATRIATAIDPDLRNRLELKISNSRPVSSQPLSQF</sequence>
<proteinExistence type="predicted"/>
<evidence type="ECO:0000313" key="3">
    <source>
        <dbReference type="EMBL" id="SOC21444.1"/>
    </source>
</evidence>
<gene>
    <name evidence="3" type="ORF">SAMN05428964_103405</name>
</gene>
<accession>A0A285TGT6</accession>
<dbReference type="Pfam" id="PF01966">
    <property type="entry name" value="HD"/>
    <property type="match status" value="1"/>
</dbReference>
<evidence type="ECO:0000256" key="1">
    <source>
        <dbReference type="ARBA" id="ARBA00022801"/>
    </source>
</evidence>
<evidence type="ECO:0000313" key="4">
    <source>
        <dbReference type="Proteomes" id="UP000219068"/>
    </source>
</evidence>
<dbReference type="InterPro" id="IPR003607">
    <property type="entry name" value="HD/PDEase_dom"/>
</dbReference>
<feature type="domain" description="HD/PDEase" evidence="2">
    <location>
        <begin position="78"/>
        <end position="275"/>
    </location>
</feature>
<dbReference type="SMART" id="SM00471">
    <property type="entry name" value="HDc"/>
    <property type="match status" value="1"/>
</dbReference>
<dbReference type="EMBL" id="OBMM01000003">
    <property type="protein sequence ID" value="SOC21444.1"/>
    <property type="molecule type" value="Genomic_DNA"/>
</dbReference>
<dbReference type="InterPro" id="IPR006674">
    <property type="entry name" value="HD_domain"/>
</dbReference>
<dbReference type="InterPro" id="IPR023293">
    <property type="entry name" value="dGTP_triP_hydro_central_sf"/>
</dbReference>
<dbReference type="AlphaFoldDB" id="A0A285TGT6"/>
<protein>
    <submittedName>
        <fullName evidence="3">dGTPase</fullName>
    </submittedName>
</protein>
<dbReference type="NCBIfam" id="TIGR01353">
    <property type="entry name" value="dGTP_triPase"/>
    <property type="match status" value="1"/>
</dbReference>
<dbReference type="GO" id="GO:0016793">
    <property type="term" value="F:triphosphoric monoester hydrolase activity"/>
    <property type="evidence" value="ECO:0007669"/>
    <property type="project" value="InterPro"/>
</dbReference>